<feature type="region of interest" description="Disordered" evidence="2">
    <location>
        <begin position="209"/>
        <end position="247"/>
    </location>
</feature>
<feature type="compositionally biased region" description="Polar residues" evidence="2">
    <location>
        <begin position="38"/>
        <end position="56"/>
    </location>
</feature>
<sequence>MTFEESFARACNRSSSRSSSRKQRSSRTAPLALRKQLDTSSYNPSSQPHPYSTPGLSQDPPPAPAAPQDEDPASNIPPPQLQLSKWREYGKMLHGSNVKFSSSPLSSPSSALHPNSTSTAARSSLYNSSTRAPAPSLRSSPHKKEMIRAAAIKAQGGAMRLSNLLHKVDKLMNLKQTLEEELKSEKDQKELFKEKLHLLEQFLGRVSRRASTPHPFSPRQSSALSFGEDRPPPAPSLLSSHRDSSATTATFRHANTAEAVPAAEKKVKVLGVDVTIVNSAPPRVQRQPSTKTHRRRVLKSFLWGGGKEKPEAAEKTAPPSNPTPTPDPDPVQTEDVSDMESVSTLATTQTFDVDTTSIHTNPQGKEEPEAKAEVQQQETGEATELDLRIVAESDEITKLTKERAKLVQRIEEMKKDIEECRVGWKRSWARCEREIGEKVLAARAATGGS</sequence>
<keyword evidence="4" id="KW-1185">Reference proteome</keyword>
<feature type="region of interest" description="Disordered" evidence="2">
    <location>
        <begin position="1"/>
        <end position="144"/>
    </location>
</feature>
<dbReference type="EMBL" id="BRYB01001230">
    <property type="protein sequence ID" value="GMI21054.1"/>
    <property type="molecule type" value="Genomic_DNA"/>
</dbReference>
<feature type="compositionally biased region" description="Low complexity" evidence="2">
    <location>
        <begin position="101"/>
        <end position="118"/>
    </location>
</feature>
<accession>A0ABQ6M7F9</accession>
<reference evidence="3 4" key="1">
    <citation type="journal article" date="2023" name="Commun. Biol.">
        <title>Genome analysis of Parmales, the sister group of diatoms, reveals the evolutionary specialization of diatoms from phago-mixotrophs to photoautotrophs.</title>
        <authorList>
            <person name="Ban H."/>
            <person name="Sato S."/>
            <person name="Yoshikawa S."/>
            <person name="Yamada K."/>
            <person name="Nakamura Y."/>
            <person name="Ichinomiya M."/>
            <person name="Sato N."/>
            <person name="Blanc-Mathieu R."/>
            <person name="Endo H."/>
            <person name="Kuwata A."/>
            <person name="Ogata H."/>
        </authorList>
    </citation>
    <scope>NUCLEOTIDE SEQUENCE [LARGE SCALE GENOMIC DNA]</scope>
</reference>
<dbReference type="Proteomes" id="UP001165060">
    <property type="component" value="Unassembled WGS sequence"/>
</dbReference>
<name>A0ABQ6M7F9_9STRA</name>
<feature type="compositionally biased region" description="Polar residues" evidence="2">
    <location>
        <begin position="340"/>
        <end position="363"/>
    </location>
</feature>
<evidence type="ECO:0000313" key="4">
    <source>
        <dbReference type="Proteomes" id="UP001165060"/>
    </source>
</evidence>
<proteinExistence type="predicted"/>
<evidence type="ECO:0000313" key="3">
    <source>
        <dbReference type="EMBL" id="GMI21054.1"/>
    </source>
</evidence>
<feature type="region of interest" description="Disordered" evidence="2">
    <location>
        <begin position="301"/>
        <end position="384"/>
    </location>
</feature>
<feature type="compositionally biased region" description="Polar residues" evidence="2">
    <location>
        <begin position="119"/>
        <end position="131"/>
    </location>
</feature>
<gene>
    <name evidence="3" type="ORF">TeGR_g14061</name>
</gene>
<evidence type="ECO:0000256" key="2">
    <source>
        <dbReference type="SAM" id="MobiDB-lite"/>
    </source>
</evidence>
<keyword evidence="1" id="KW-0175">Coiled coil</keyword>
<organism evidence="3 4">
    <name type="scientific">Tetraparma gracilis</name>
    <dbReference type="NCBI Taxonomy" id="2962635"/>
    <lineage>
        <taxon>Eukaryota</taxon>
        <taxon>Sar</taxon>
        <taxon>Stramenopiles</taxon>
        <taxon>Ochrophyta</taxon>
        <taxon>Bolidophyceae</taxon>
        <taxon>Parmales</taxon>
        <taxon>Triparmaceae</taxon>
        <taxon>Tetraparma</taxon>
    </lineage>
</organism>
<feature type="coiled-coil region" evidence="1">
    <location>
        <begin position="161"/>
        <end position="195"/>
    </location>
</feature>
<feature type="compositionally biased region" description="Pro residues" evidence="2">
    <location>
        <begin position="319"/>
        <end position="329"/>
    </location>
</feature>
<protein>
    <submittedName>
        <fullName evidence="3">Uncharacterized protein</fullName>
    </submittedName>
</protein>
<evidence type="ECO:0000256" key="1">
    <source>
        <dbReference type="SAM" id="Coils"/>
    </source>
</evidence>
<comment type="caution">
    <text evidence="3">The sequence shown here is derived from an EMBL/GenBank/DDBJ whole genome shotgun (WGS) entry which is preliminary data.</text>
</comment>